<dbReference type="EMBL" id="AP019860">
    <property type="protein sequence ID" value="BBM87751.1"/>
    <property type="molecule type" value="Genomic_DNA"/>
</dbReference>
<reference evidence="1 2" key="1">
    <citation type="submission" date="2019-08" db="EMBL/GenBank/DDBJ databases">
        <title>Complete genome sequence of Candidatus Uab amorphum.</title>
        <authorList>
            <person name="Shiratori T."/>
            <person name="Suzuki S."/>
            <person name="Kakizawa Y."/>
            <person name="Ishida K."/>
        </authorList>
    </citation>
    <scope>NUCLEOTIDE SEQUENCE [LARGE SCALE GENOMIC DNA]</scope>
    <source>
        <strain evidence="1 2">SRT547</strain>
    </source>
</reference>
<dbReference type="PANTHER" id="PTHR45458:SF1">
    <property type="entry name" value="SHORT CHAIN DEHYDROGENASE"/>
    <property type="match status" value="1"/>
</dbReference>
<dbReference type="KEGG" id="uam:UABAM_06166"/>
<dbReference type="InterPro" id="IPR002347">
    <property type="entry name" value="SDR_fam"/>
</dbReference>
<keyword evidence="2" id="KW-1185">Reference proteome</keyword>
<dbReference type="SUPFAM" id="SSF51735">
    <property type="entry name" value="NAD(P)-binding Rossmann-fold domains"/>
    <property type="match status" value="1"/>
</dbReference>
<dbReference type="Gene3D" id="3.40.50.720">
    <property type="entry name" value="NAD(P)-binding Rossmann-like Domain"/>
    <property type="match status" value="1"/>
</dbReference>
<dbReference type="PRINTS" id="PR00081">
    <property type="entry name" value="GDHRDH"/>
</dbReference>
<evidence type="ECO:0000313" key="2">
    <source>
        <dbReference type="Proteomes" id="UP000326354"/>
    </source>
</evidence>
<dbReference type="AlphaFoldDB" id="A0A5S9F6V1"/>
<evidence type="ECO:0000313" key="1">
    <source>
        <dbReference type="EMBL" id="BBM87751.1"/>
    </source>
</evidence>
<dbReference type="Pfam" id="PF00106">
    <property type="entry name" value="adh_short"/>
    <property type="match status" value="1"/>
</dbReference>
<dbReference type="RefSeq" id="WP_151971753.1">
    <property type="nucleotide sequence ID" value="NZ_AP019860.1"/>
</dbReference>
<protein>
    <submittedName>
        <fullName evidence="1">Short-chain dehydrogenase</fullName>
    </submittedName>
</protein>
<dbReference type="InterPro" id="IPR052184">
    <property type="entry name" value="SDR_enzymes"/>
</dbReference>
<dbReference type="CDD" id="cd05325">
    <property type="entry name" value="carb_red_sniffer_like_SDR_c"/>
    <property type="match status" value="1"/>
</dbReference>
<organism evidence="1 2">
    <name type="scientific">Uabimicrobium amorphum</name>
    <dbReference type="NCBI Taxonomy" id="2596890"/>
    <lineage>
        <taxon>Bacteria</taxon>
        <taxon>Pseudomonadati</taxon>
        <taxon>Planctomycetota</taxon>
        <taxon>Candidatus Uabimicrobiia</taxon>
        <taxon>Candidatus Uabimicrobiales</taxon>
        <taxon>Candidatus Uabimicrobiaceae</taxon>
        <taxon>Candidatus Uabimicrobium</taxon>
    </lineage>
</organism>
<sequence>MNILITGANRGLGLEFVQQYAENSQNRIFACSRNPQTLEKENVSTHKLDVTATEDIDNLKQQMGETSIDILIHNAGVYGSKSGFGSIDVDSWIHTLKVNTIAPIKLSEALIDNVAASDKKTIVIVTSKMGSISDNTSGGSYVYRSSKSAVNMAGVSMSRDLKEKGITVLLLHPGWVETDMGGPNALLKPKESIEGMRKVIREATINDSGTFFAYDGQKINW</sequence>
<name>A0A5S9F6V1_UABAM</name>
<dbReference type="GO" id="GO:0016616">
    <property type="term" value="F:oxidoreductase activity, acting on the CH-OH group of donors, NAD or NADP as acceptor"/>
    <property type="evidence" value="ECO:0007669"/>
    <property type="project" value="TreeGrafter"/>
</dbReference>
<dbReference type="Proteomes" id="UP000326354">
    <property type="component" value="Chromosome"/>
</dbReference>
<gene>
    <name evidence="1" type="ORF">UABAM_06166</name>
</gene>
<proteinExistence type="predicted"/>
<dbReference type="PANTHER" id="PTHR45458">
    <property type="entry name" value="SHORT-CHAIN DEHYDROGENASE/REDUCTASE SDR"/>
    <property type="match status" value="1"/>
</dbReference>
<dbReference type="OrthoDB" id="5786478at2"/>
<accession>A0A5S9F6V1</accession>
<dbReference type="InterPro" id="IPR036291">
    <property type="entry name" value="NAD(P)-bd_dom_sf"/>
</dbReference>